<protein>
    <recommendedName>
        <fullName evidence="4">Aromatic hydrocarbon degradation protein</fullName>
    </recommendedName>
</protein>
<organism evidence="2 3">
    <name type="scientific">Flagellimonas allohymeniacidonis</name>
    <dbReference type="NCBI Taxonomy" id="2517819"/>
    <lineage>
        <taxon>Bacteria</taxon>
        <taxon>Pseudomonadati</taxon>
        <taxon>Bacteroidota</taxon>
        <taxon>Flavobacteriia</taxon>
        <taxon>Flavobacteriales</taxon>
        <taxon>Flavobacteriaceae</taxon>
        <taxon>Flagellimonas</taxon>
    </lineage>
</organism>
<dbReference type="EMBL" id="SGIU01000002">
    <property type="protein sequence ID" value="TAI47198.1"/>
    <property type="molecule type" value="Genomic_DNA"/>
</dbReference>
<evidence type="ECO:0008006" key="4">
    <source>
        <dbReference type="Google" id="ProtNLM"/>
    </source>
</evidence>
<gene>
    <name evidence="2" type="ORF">EW142_10960</name>
</gene>
<dbReference type="AlphaFoldDB" id="A0A4Q8QDL3"/>
<proteinExistence type="predicted"/>
<evidence type="ECO:0000256" key="1">
    <source>
        <dbReference type="SAM" id="SignalP"/>
    </source>
</evidence>
<comment type="caution">
    <text evidence="2">The sequence shown here is derived from an EMBL/GenBank/DDBJ whole genome shotgun (WGS) entry which is preliminary data.</text>
</comment>
<name>A0A4Q8QDL3_9FLAO</name>
<keyword evidence="1" id="KW-0732">Signal</keyword>
<dbReference type="Proteomes" id="UP000291981">
    <property type="component" value="Unassembled WGS sequence"/>
</dbReference>
<feature type="chain" id="PRO_5020305834" description="Aromatic hydrocarbon degradation protein" evidence="1">
    <location>
        <begin position="23"/>
        <end position="416"/>
    </location>
</feature>
<dbReference type="OrthoDB" id="1491239at2"/>
<evidence type="ECO:0000313" key="2">
    <source>
        <dbReference type="EMBL" id="TAI47198.1"/>
    </source>
</evidence>
<reference evidence="2 3" key="1">
    <citation type="submission" date="2019-02" db="EMBL/GenBank/DDBJ databases">
        <title>Draft genome sequence of Muricauda sp. 176CP4-71.</title>
        <authorList>
            <person name="Park J.-S."/>
        </authorList>
    </citation>
    <scope>NUCLEOTIDE SEQUENCE [LARGE SCALE GENOMIC DNA]</scope>
    <source>
        <strain evidence="2 3">176CP4-71</strain>
    </source>
</reference>
<dbReference type="Gene3D" id="2.40.160.60">
    <property type="entry name" value="Outer membrane protein transport protein (OMPP1/FadL/TodX)"/>
    <property type="match status" value="1"/>
</dbReference>
<dbReference type="RefSeq" id="WP_130613793.1">
    <property type="nucleotide sequence ID" value="NZ_SGIU01000002.1"/>
</dbReference>
<sequence length="416" mass="46120">MRSKRELWVLVLLLISAEGMRAQTNRLTGSPYSLFGLGVSTSSNMGKNNGLGRGGYALHGANFINNYNPASYGTETTNSFILDVGFLGELSSLENNFTQEERFASNFSSLGFATSIDPKSTFGVSVTPLTDVGYSLIGIQSTIEGSFDQFTSNIFGTGALNNFNLSYGRTLFKNLRLGGNVSYLFGSIEETEVIQADLSGLTVQETSSYRGIRFGLGLQYDLYKKFSVGASVNFPTTLSGTQDRIVDKTLDFTLSPVENETNIELDSFDFPFEFNGGLVFNPWNNLFLNVDYSWKLWESTSQQDNVGDFVDQNVFSLGGEYFFDKNGLKYWQHIEMRAGFFHDSGYLTIAGERIETTGYTLGLGLPLGRRSKSMLNLSFSSNNRGNTGGILVEERISSININLSLKDIWFIKRKIN</sequence>
<accession>A0A4Q8QDL3</accession>
<evidence type="ECO:0000313" key="3">
    <source>
        <dbReference type="Proteomes" id="UP000291981"/>
    </source>
</evidence>
<feature type="signal peptide" evidence="1">
    <location>
        <begin position="1"/>
        <end position="22"/>
    </location>
</feature>
<dbReference type="SUPFAM" id="SSF56935">
    <property type="entry name" value="Porins"/>
    <property type="match status" value="1"/>
</dbReference>
<keyword evidence="3" id="KW-1185">Reference proteome</keyword>